<sequence length="242" mass="28299">MAYNPDGVVDFEAHLDLADLAYTKFICRFADLDSATQFNTFGLALGCPEPLTPGQPSDFSNYFKVFYEKDFRLHVLRSWFGERTTGPSWLLIRYEAIKDQLASSRASEYADVWFSILATRDLHVGLKNRSKLTPSTEVILLTMWRVNLVWFRGFRLHLNSSRPILLTTILLQKATLKPIAFQHWKIVLDDFFKLVCFQPNHARVLDFRFTRSWNTFCQQHFYNIMTSLFAKIFHTECILSFD</sequence>
<dbReference type="EMBL" id="LR862141">
    <property type="protein sequence ID" value="CAD1821591.1"/>
    <property type="molecule type" value="Genomic_DNA"/>
</dbReference>
<reference evidence="1" key="1">
    <citation type="submission" date="2020-07" db="EMBL/GenBank/DDBJ databases">
        <authorList>
            <person name="Lin J."/>
        </authorList>
    </citation>
    <scope>NUCLEOTIDE SEQUENCE</scope>
</reference>
<name>A0A6V7NSL8_ANACO</name>
<proteinExistence type="predicted"/>
<organism evidence="1">
    <name type="scientific">Ananas comosus var. bracteatus</name>
    <name type="common">red pineapple</name>
    <dbReference type="NCBI Taxonomy" id="296719"/>
    <lineage>
        <taxon>Eukaryota</taxon>
        <taxon>Viridiplantae</taxon>
        <taxon>Streptophyta</taxon>
        <taxon>Embryophyta</taxon>
        <taxon>Tracheophyta</taxon>
        <taxon>Spermatophyta</taxon>
        <taxon>Magnoliopsida</taxon>
        <taxon>Liliopsida</taxon>
        <taxon>Poales</taxon>
        <taxon>Bromeliaceae</taxon>
        <taxon>Bromelioideae</taxon>
        <taxon>Ananas</taxon>
    </lineage>
</organism>
<gene>
    <name evidence="1" type="ORF">CB5_LOCUS4802</name>
</gene>
<evidence type="ECO:0000313" key="1">
    <source>
        <dbReference type="EMBL" id="CAD1821591.1"/>
    </source>
</evidence>
<accession>A0A6V7NSL8</accession>
<protein>
    <submittedName>
        <fullName evidence="1">Uncharacterized protein</fullName>
    </submittedName>
</protein>
<dbReference type="AlphaFoldDB" id="A0A6V7NSL8"/>